<keyword evidence="3 5" id="KW-1133">Transmembrane helix</keyword>
<feature type="domain" description="ABC-2 type transporter transmembrane" evidence="7">
    <location>
        <begin position="1"/>
        <end position="180"/>
    </location>
</feature>
<feature type="domain" description="ABC transporter" evidence="6">
    <location>
        <begin position="259"/>
        <end position="287"/>
    </location>
</feature>
<feature type="transmembrane region" description="Helical" evidence="5">
    <location>
        <begin position="85"/>
        <end position="105"/>
    </location>
</feature>
<dbReference type="SUPFAM" id="SSF52540">
    <property type="entry name" value="P-loop containing nucleoside triphosphate hydrolases"/>
    <property type="match status" value="1"/>
</dbReference>
<keyword evidence="2 5" id="KW-0812">Transmembrane</keyword>
<dbReference type="PANTHER" id="PTHR19229:SF250">
    <property type="entry name" value="ABC TRANSPORTER DOMAIN-CONTAINING PROTEIN-RELATED"/>
    <property type="match status" value="1"/>
</dbReference>
<evidence type="ECO:0000259" key="7">
    <source>
        <dbReference type="Pfam" id="PF12698"/>
    </source>
</evidence>
<sequence length="297" mass="33225">MGLNGWLVWLGWFLHSFVIILLVSSIITFFLKVEITPTKDATGYLPPILAYSDAFFVWVLLVLYGISSIAFCFAISTFFSKPTMATTLGILLWLCSYFIPSTLMFDYASQSGAAKLLSCLLPNMAITWAFKIMAMFEGRTLGIQWDNLWETGNPRDTLTPAAILLMLVLDTFMYLLLVWYVDQVSPGTYGVPLPFYFPLQRSYWCGARPEAVTSNVPADDDLTRQYFEEEPEGLRPGIVIRNLRKEFRSLGGKAKVAVEDVSMTCYEGQCTVLLGHNGAGKTTTMSVGRGAEKWVKS</sequence>
<accession>A0A8J4YYZ5</accession>
<dbReference type="Pfam" id="PF00005">
    <property type="entry name" value="ABC_tran"/>
    <property type="match status" value="1"/>
</dbReference>
<evidence type="ECO:0000313" key="8">
    <source>
        <dbReference type="EMBL" id="KAG0730574.1"/>
    </source>
</evidence>
<keyword evidence="8" id="KW-0547">Nucleotide-binding</keyword>
<dbReference type="Proteomes" id="UP000770661">
    <property type="component" value="Unassembled WGS sequence"/>
</dbReference>
<dbReference type="GO" id="GO:0016020">
    <property type="term" value="C:membrane"/>
    <property type="evidence" value="ECO:0007669"/>
    <property type="project" value="UniProtKB-SubCell"/>
</dbReference>
<dbReference type="OrthoDB" id="10255969at2759"/>
<keyword evidence="4 5" id="KW-0472">Membrane</keyword>
<dbReference type="Gene3D" id="3.40.50.300">
    <property type="entry name" value="P-loop containing nucleotide triphosphate hydrolases"/>
    <property type="match status" value="1"/>
</dbReference>
<dbReference type="AlphaFoldDB" id="A0A8J4YYZ5"/>
<dbReference type="GO" id="GO:0016887">
    <property type="term" value="F:ATP hydrolysis activity"/>
    <property type="evidence" value="ECO:0007669"/>
    <property type="project" value="InterPro"/>
</dbReference>
<keyword evidence="8" id="KW-0067">ATP-binding</keyword>
<gene>
    <name evidence="8" type="primary">ABCA3_1</name>
    <name evidence="8" type="ORF">GWK47_027943</name>
</gene>
<protein>
    <submittedName>
        <fullName evidence="8">ATP-binding cassette sub-family A member 3</fullName>
    </submittedName>
</protein>
<dbReference type="GO" id="GO:0005319">
    <property type="term" value="F:lipid transporter activity"/>
    <property type="evidence" value="ECO:0007669"/>
    <property type="project" value="TreeGrafter"/>
</dbReference>
<dbReference type="InterPro" id="IPR003439">
    <property type="entry name" value="ABC_transporter-like_ATP-bd"/>
</dbReference>
<reference evidence="8" key="1">
    <citation type="submission" date="2020-07" db="EMBL/GenBank/DDBJ databases">
        <title>The High-quality genome of the commercially important snow crab, Chionoecetes opilio.</title>
        <authorList>
            <person name="Jeong J.-H."/>
            <person name="Ryu S."/>
        </authorList>
    </citation>
    <scope>NUCLEOTIDE SEQUENCE</scope>
    <source>
        <strain evidence="8">MADBK_172401_WGS</strain>
        <tissue evidence="8">Digestive gland</tissue>
    </source>
</reference>
<dbReference type="Pfam" id="PF12698">
    <property type="entry name" value="ABC2_membrane_3"/>
    <property type="match status" value="1"/>
</dbReference>
<evidence type="ECO:0000256" key="2">
    <source>
        <dbReference type="ARBA" id="ARBA00022692"/>
    </source>
</evidence>
<feature type="transmembrane region" description="Helical" evidence="5">
    <location>
        <begin position="6"/>
        <end position="33"/>
    </location>
</feature>
<dbReference type="InterPro" id="IPR026082">
    <property type="entry name" value="ABCA"/>
</dbReference>
<evidence type="ECO:0000256" key="4">
    <source>
        <dbReference type="ARBA" id="ARBA00023136"/>
    </source>
</evidence>
<evidence type="ECO:0000259" key="6">
    <source>
        <dbReference type="Pfam" id="PF00005"/>
    </source>
</evidence>
<evidence type="ECO:0000256" key="5">
    <source>
        <dbReference type="SAM" id="Phobius"/>
    </source>
</evidence>
<dbReference type="InterPro" id="IPR027417">
    <property type="entry name" value="P-loop_NTPase"/>
</dbReference>
<dbReference type="EMBL" id="JACEEZ010000057">
    <property type="protein sequence ID" value="KAG0730574.1"/>
    <property type="molecule type" value="Genomic_DNA"/>
</dbReference>
<comment type="caution">
    <text evidence="8">The sequence shown here is derived from an EMBL/GenBank/DDBJ whole genome shotgun (WGS) entry which is preliminary data.</text>
</comment>
<dbReference type="GO" id="GO:0005524">
    <property type="term" value="F:ATP binding"/>
    <property type="evidence" value="ECO:0007669"/>
    <property type="project" value="UniProtKB-KW"/>
</dbReference>
<evidence type="ECO:0000256" key="3">
    <source>
        <dbReference type="ARBA" id="ARBA00022989"/>
    </source>
</evidence>
<dbReference type="InterPro" id="IPR013525">
    <property type="entry name" value="ABC2_TM"/>
</dbReference>
<evidence type="ECO:0000256" key="1">
    <source>
        <dbReference type="ARBA" id="ARBA00004141"/>
    </source>
</evidence>
<feature type="transmembrane region" description="Helical" evidence="5">
    <location>
        <begin position="54"/>
        <end position="79"/>
    </location>
</feature>
<proteinExistence type="predicted"/>
<evidence type="ECO:0000313" key="9">
    <source>
        <dbReference type="Proteomes" id="UP000770661"/>
    </source>
</evidence>
<keyword evidence="9" id="KW-1185">Reference proteome</keyword>
<organism evidence="8 9">
    <name type="scientific">Chionoecetes opilio</name>
    <name type="common">Atlantic snow crab</name>
    <name type="synonym">Cancer opilio</name>
    <dbReference type="NCBI Taxonomy" id="41210"/>
    <lineage>
        <taxon>Eukaryota</taxon>
        <taxon>Metazoa</taxon>
        <taxon>Ecdysozoa</taxon>
        <taxon>Arthropoda</taxon>
        <taxon>Crustacea</taxon>
        <taxon>Multicrustacea</taxon>
        <taxon>Malacostraca</taxon>
        <taxon>Eumalacostraca</taxon>
        <taxon>Eucarida</taxon>
        <taxon>Decapoda</taxon>
        <taxon>Pleocyemata</taxon>
        <taxon>Brachyura</taxon>
        <taxon>Eubrachyura</taxon>
        <taxon>Majoidea</taxon>
        <taxon>Majidae</taxon>
        <taxon>Chionoecetes</taxon>
    </lineage>
</organism>
<dbReference type="GO" id="GO:0140359">
    <property type="term" value="F:ABC-type transporter activity"/>
    <property type="evidence" value="ECO:0007669"/>
    <property type="project" value="InterPro"/>
</dbReference>
<comment type="subcellular location">
    <subcellularLocation>
        <location evidence="1">Membrane</location>
        <topology evidence="1">Multi-pass membrane protein</topology>
    </subcellularLocation>
</comment>
<dbReference type="PANTHER" id="PTHR19229">
    <property type="entry name" value="ATP-BINDING CASSETTE TRANSPORTER SUBFAMILY A ABCA"/>
    <property type="match status" value="1"/>
</dbReference>
<name>A0A8J4YYZ5_CHIOP</name>
<feature type="transmembrane region" description="Helical" evidence="5">
    <location>
        <begin position="158"/>
        <end position="181"/>
    </location>
</feature>